<keyword evidence="8" id="KW-1185">Reference proteome</keyword>
<feature type="transmembrane region" description="Helical" evidence="5">
    <location>
        <begin position="291"/>
        <end position="316"/>
    </location>
</feature>
<comment type="caution">
    <text evidence="7">The sequence shown here is derived from an EMBL/GenBank/DDBJ whole genome shotgun (WGS) entry which is preliminary data.</text>
</comment>
<dbReference type="EMBL" id="JBGBPQ010000004">
    <property type="protein sequence ID" value="KAL1525091.1"/>
    <property type="molecule type" value="Genomic_DNA"/>
</dbReference>
<feature type="domain" description="Amino acid transporter transmembrane" evidence="6">
    <location>
        <begin position="61"/>
        <end position="458"/>
    </location>
</feature>
<evidence type="ECO:0000313" key="8">
    <source>
        <dbReference type="Proteomes" id="UP001515480"/>
    </source>
</evidence>
<feature type="transmembrane region" description="Helical" evidence="5">
    <location>
        <begin position="215"/>
        <end position="238"/>
    </location>
</feature>
<evidence type="ECO:0000256" key="5">
    <source>
        <dbReference type="SAM" id="Phobius"/>
    </source>
</evidence>
<keyword evidence="2 5" id="KW-0812">Transmembrane</keyword>
<feature type="transmembrane region" description="Helical" evidence="5">
    <location>
        <begin position="408"/>
        <end position="427"/>
    </location>
</feature>
<name>A0AB34JWL2_PRYPA</name>
<protein>
    <recommendedName>
        <fullName evidence="6">Amino acid transporter transmembrane domain-containing protein</fullName>
    </recommendedName>
</protein>
<proteinExistence type="predicted"/>
<feature type="transmembrane region" description="Helical" evidence="5">
    <location>
        <begin position="258"/>
        <end position="279"/>
    </location>
</feature>
<dbReference type="AlphaFoldDB" id="A0AB34JWL2"/>
<keyword evidence="4 5" id="KW-0472">Membrane</keyword>
<gene>
    <name evidence="7" type="ORF">AB1Y20_019963</name>
</gene>
<feature type="transmembrane region" description="Helical" evidence="5">
    <location>
        <begin position="439"/>
        <end position="459"/>
    </location>
</feature>
<comment type="subcellular location">
    <subcellularLocation>
        <location evidence="1">Membrane</location>
        <topology evidence="1">Multi-pass membrane protein</topology>
    </subcellularLocation>
</comment>
<evidence type="ECO:0000256" key="4">
    <source>
        <dbReference type="ARBA" id="ARBA00023136"/>
    </source>
</evidence>
<feature type="transmembrane region" description="Helical" evidence="5">
    <location>
        <begin position="373"/>
        <end position="396"/>
    </location>
</feature>
<evidence type="ECO:0000313" key="7">
    <source>
        <dbReference type="EMBL" id="KAL1525091.1"/>
    </source>
</evidence>
<keyword evidence="3 5" id="KW-1133">Transmembrane helix</keyword>
<accession>A0AB34JWL2</accession>
<evidence type="ECO:0000259" key="6">
    <source>
        <dbReference type="Pfam" id="PF01490"/>
    </source>
</evidence>
<reference evidence="7 8" key="1">
    <citation type="journal article" date="2024" name="Science">
        <title>Giant polyketide synthase enzymes in the biosynthesis of giant marine polyether toxins.</title>
        <authorList>
            <person name="Fallon T.R."/>
            <person name="Shende V.V."/>
            <person name="Wierzbicki I.H."/>
            <person name="Pendleton A.L."/>
            <person name="Watervoot N.F."/>
            <person name="Auber R.P."/>
            <person name="Gonzalez D.J."/>
            <person name="Wisecaver J.H."/>
            <person name="Moore B.S."/>
        </authorList>
    </citation>
    <scope>NUCLEOTIDE SEQUENCE [LARGE SCALE GENOMIC DNA]</scope>
    <source>
        <strain evidence="7 8">12B1</strain>
    </source>
</reference>
<evidence type="ECO:0000256" key="3">
    <source>
        <dbReference type="ARBA" id="ARBA00022989"/>
    </source>
</evidence>
<dbReference type="GO" id="GO:0015179">
    <property type="term" value="F:L-amino acid transmembrane transporter activity"/>
    <property type="evidence" value="ECO:0007669"/>
    <property type="project" value="TreeGrafter"/>
</dbReference>
<dbReference type="PANTHER" id="PTHR22950">
    <property type="entry name" value="AMINO ACID TRANSPORTER"/>
    <property type="match status" value="1"/>
</dbReference>
<dbReference type="Proteomes" id="UP001515480">
    <property type="component" value="Unassembled WGS sequence"/>
</dbReference>
<evidence type="ECO:0000256" key="1">
    <source>
        <dbReference type="ARBA" id="ARBA00004141"/>
    </source>
</evidence>
<feature type="transmembrane region" description="Helical" evidence="5">
    <location>
        <begin position="67"/>
        <end position="86"/>
    </location>
</feature>
<organism evidence="7 8">
    <name type="scientific">Prymnesium parvum</name>
    <name type="common">Toxic golden alga</name>
    <dbReference type="NCBI Taxonomy" id="97485"/>
    <lineage>
        <taxon>Eukaryota</taxon>
        <taxon>Haptista</taxon>
        <taxon>Haptophyta</taxon>
        <taxon>Prymnesiophyceae</taxon>
        <taxon>Prymnesiales</taxon>
        <taxon>Prymnesiaceae</taxon>
        <taxon>Prymnesium</taxon>
    </lineage>
</organism>
<dbReference type="Pfam" id="PF01490">
    <property type="entry name" value="Aa_trans"/>
    <property type="match status" value="1"/>
</dbReference>
<feature type="transmembrane region" description="Helical" evidence="5">
    <location>
        <begin position="183"/>
        <end position="203"/>
    </location>
</feature>
<dbReference type="InterPro" id="IPR013057">
    <property type="entry name" value="AA_transpt_TM"/>
</dbReference>
<dbReference type="GO" id="GO:0016020">
    <property type="term" value="C:membrane"/>
    <property type="evidence" value="ECO:0007669"/>
    <property type="project" value="UniProtKB-SubCell"/>
</dbReference>
<feature type="transmembrane region" description="Helical" evidence="5">
    <location>
        <begin position="153"/>
        <end position="171"/>
    </location>
</feature>
<evidence type="ECO:0000256" key="2">
    <source>
        <dbReference type="ARBA" id="ARBA00022692"/>
    </source>
</evidence>
<sequence>MYVRSSVQGKCSAMKCCCPSATGKGPPSEATPLSEKSRSSFTQKAAQVLISGHAGHKESLTSSEWHAFFNEMMCLVGIGSLTLPYATKQVGLVISLIGLPLLSYFSWEGIRFVTVCAAEEKKRKALLRLSGKVGVAEDRGAWYSISTAAFGDWGWVATAVVLSVAQLGVSVSYVDQARGTLEYLLHISPSASLSIMWAVLTFLSLQLNPGMRVVAWLSAFALAVMFYTFVLEGYFAWWEGDGHGALRGEIVVARPQNIGVWYGPALFAFEGMGSALSIYDSMGSVDPKPFFGVISASYCLAVAIYMYVILVGYLGWGEDISRVVTHNYPDTSFGRSADYLLSLALVCAYTLQMTPIFQITEEAMLQNFPRVGWLNWIWIPSRALLVGFTVLGSAAIPSIERVCALTGSLAFSGICFILPGVLFLKLTRAEDMSMYEKTLSLLFIPLGLVLGIWGFIATLEDDSDWDPVSTWQAGESLAPYNSSTMSSKVEHHKNISMFA</sequence>